<protein>
    <submittedName>
        <fullName evidence="2">DUF4861 family protein</fullName>
    </submittedName>
</protein>
<dbReference type="InterPro" id="IPR032342">
    <property type="entry name" value="DUF4861"/>
</dbReference>
<name>A0ABZ0GL94_9GAMM</name>
<sequence>MKNILLLSLFTSVVLSAGCSNQQQAEHSEVKAYAKFVPEREDDFAWENDLVAFRMYGPSSKSTGPASGVDCWLKRVNYSILDKWYDNFQNKISYHVDRGEGYDPYHTGTTRGCGGTAIWLEGKPQAAGTFKAWRIIENSKQQVSFELDYAWQTDLGQIKETKRVSLALGSQLFAVESMFLLNNLPAKHLSIAIGLSTHDGAASVSSEQQSAWIATWEKIGDFHLGTGAMVAPNLVDEIIHQASEEKDQSHIWLVSHTDEYGKFRYQAGYAWERANQITSKQAWHEYLQQYNTVK</sequence>
<dbReference type="PROSITE" id="PS51257">
    <property type="entry name" value="PROKAR_LIPOPROTEIN"/>
    <property type="match status" value="1"/>
</dbReference>
<evidence type="ECO:0000313" key="3">
    <source>
        <dbReference type="Proteomes" id="UP001301442"/>
    </source>
</evidence>
<evidence type="ECO:0000313" key="2">
    <source>
        <dbReference type="EMBL" id="WOH36278.1"/>
    </source>
</evidence>
<reference evidence="2 3" key="1">
    <citation type="submission" date="2023-09" db="EMBL/GenBank/DDBJ databases">
        <authorList>
            <person name="Qi X."/>
        </authorList>
    </citation>
    <scope>NUCLEOTIDE SEQUENCE [LARGE SCALE GENOMIC DNA]</scope>
    <source>
        <strain evidence="2 3">S1-1</strain>
    </source>
</reference>
<evidence type="ECO:0000256" key="1">
    <source>
        <dbReference type="SAM" id="SignalP"/>
    </source>
</evidence>
<accession>A0ABZ0GL94</accession>
<organism evidence="2 3">
    <name type="scientific">Thalassotalea fonticola</name>
    <dbReference type="NCBI Taxonomy" id="3065649"/>
    <lineage>
        <taxon>Bacteria</taxon>
        <taxon>Pseudomonadati</taxon>
        <taxon>Pseudomonadota</taxon>
        <taxon>Gammaproteobacteria</taxon>
        <taxon>Alteromonadales</taxon>
        <taxon>Colwelliaceae</taxon>
        <taxon>Thalassotalea</taxon>
    </lineage>
</organism>
<dbReference type="EMBL" id="CP136600">
    <property type="protein sequence ID" value="WOH36278.1"/>
    <property type="molecule type" value="Genomic_DNA"/>
</dbReference>
<keyword evidence="3" id="KW-1185">Reference proteome</keyword>
<feature type="signal peptide" evidence="1">
    <location>
        <begin position="1"/>
        <end position="17"/>
    </location>
</feature>
<dbReference type="Proteomes" id="UP001301442">
    <property type="component" value="Chromosome"/>
</dbReference>
<keyword evidence="1" id="KW-0732">Signal</keyword>
<proteinExistence type="predicted"/>
<gene>
    <name evidence="2" type="ORF">RI844_12960</name>
</gene>
<dbReference type="Pfam" id="PF16153">
    <property type="entry name" value="DUF4861"/>
    <property type="match status" value="1"/>
</dbReference>
<dbReference type="RefSeq" id="WP_348395092.1">
    <property type="nucleotide sequence ID" value="NZ_CP136600.1"/>
</dbReference>
<feature type="chain" id="PRO_5045741454" evidence="1">
    <location>
        <begin position="18"/>
        <end position="294"/>
    </location>
</feature>